<dbReference type="PANTHER" id="PTHR34040">
    <property type="entry name" value="FLAGELLAR BIOSYNTHETIC PROTEIN FLIQ"/>
    <property type="match status" value="1"/>
</dbReference>
<comment type="similarity">
    <text evidence="2">Belongs to the FliQ/MopD/SpaQ family.</text>
</comment>
<dbReference type="PANTHER" id="PTHR34040:SF2">
    <property type="entry name" value="FLAGELLAR BIOSYNTHETIC PROTEIN FLIQ"/>
    <property type="match status" value="1"/>
</dbReference>
<comment type="caution">
    <text evidence="8">The sequence shown here is derived from an EMBL/GenBank/DDBJ whole genome shotgun (WGS) entry which is preliminary data.</text>
</comment>
<dbReference type="GO" id="GO:0005886">
    <property type="term" value="C:plasma membrane"/>
    <property type="evidence" value="ECO:0007669"/>
    <property type="project" value="UniProtKB-SubCell"/>
</dbReference>
<evidence type="ECO:0000256" key="3">
    <source>
        <dbReference type="ARBA" id="ARBA00022475"/>
    </source>
</evidence>
<keyword evidence="6 7" id="KW-0472">Membrane</keyword>
<dbReference type="Proteomes" id="UP000282515">
    <property type="component" value="Unassembled WGS sequence"/>
</dbReference>
<comment type="subcellular location">
    <subcellularLocation>
        <location evidence="1">Cell membrane</location>
        <topology evidence="1">Multi-pass membrane protein</topology>
    </subcellularLocation>
</comment>
<keyword evidence="5 7" id="KW-1133">Transmembrane helix</keyword>
<dbReference type="EMBL" id="RDBF01000003">
    <property type="protein sequence ID" value="RLV56482.1"/>
    <property type="molecule type" value="Genomic_DNA"/>
</dbReference>
<feature type="transmembrane region" description="Helical" evidence="7">
    <location>
        <begin position="50"/>
        <end position="70"/>
    </location>
</feature>
<keyword evidence="9" id="KW-1185">Reference proteome</keyword>
<keyword evidence="8" id="KW-0969">Cilium</keyword>
<reference evidence="8 9" key="1">
    <citation type="submission" date="2018-10" db="EMBL/GenBank/DDBJ databases">
        <title>Aeromicrobium sp. 9W16Y-2 whole genome shotgun sequence.</title>
        <authorList>
            <person name="Li F."/>
        </authorList>
    </citation>
    <scope>NUCLEOTIDE SEQUENCE [LARGE SCALE GENOMIC DNA]</scope>
    <source>
        <strain evidence="8 9">9W16Y-2</strain>
    </source>
</reference>
<evidence type="ECO:0000256" key="1">
    <source>
        <dbReference type="ARBA" id="ARBA00004651"/>
    </source>
</evidence>
<organism evidence="8 9">
    <name type="scientific">Aeromicrobium phragmitis</name>
    <dbReference type="NCBI Taxonomy" id="2478914"/>
    <lineage>
        <taxon>Bacteria</taxon>
        <taxon>Bacillati</taxon>
        <taxon>Actinomycetota</taxon>
        <taxon>Actinomycetes</taxon>
        <taxon>Propionibacteriales</taxon>
        <taxon>Nocardioidaceae</taxon>
        <taxon>Aeromicrobium</taxon>
    </lineage>
</organism>
<feature type="transmembrane region" description="Helical" evidence="7">
    <location>
        <begin position="20"/>
        <end position="38"/>
    </location>
</feature>
<protein>
    <submittedName>
        <fullName evidence="8">Flagellar biosynthetic protein FliQ</fullName>
    </submittedName>
</protein>
<evidence type="ECO:0000313" key="8">
    <source>
        <dbReference type="EMBL" id="RLV56482.1"/>
    </source>
</evidence>
<dbReference type="OrthoDB" id="9806440at2"/>
<keyword evidence="8" id="KW-0282">Flagellum</keyword>
<evidence type="ECO:0000256" key="5">
    <source>
        <dbReference type="ARBA" id="ARBA00022989"/>
    </source>
</evidence>
<keyword evidence="8" id="KW-0966">Cell projection</keyword>
<keyword evidence="3" id="KW-1003">Cell membrane</keyword>
<name>A0A3L8PR31_9ACTN</name>
<evidence type="ECO:0000256" key="4">
    <source>
        <dbReference type="ARBA" id="ARBA00022692"/>
    </source>
</evidence>
<evidence type="ECO:0000313" key="9">
    <source>
        <dbReference type="Proteomes" id="UP000282515"/>
    </source>
</evidence>
<dbReference type="PRINTS" id="PR00952">
    <property type="entry name" value="TYPE3IMQPROT"/>
</dbReference>
<proteinExistence type="inferred from homology"/>
<evidence type="ECO:0000256" key="6">
    <source>
        <dbReference type="ARBA" id="ARBA00023136"/>
    </source>
</evidence>
<evidence type="ECO:0000256" key="7">
    <source>
        <dbReference type="SAM" id="Phobius"/>
    </source>
</evidence>
<dbReference type="RefSeq" id="WP_121793489.1">
    <property type="nucleotide sequence ID" value="NZ_RDBF01000003.1"/>
</dbReference>
<dbReference type="InterPro" id="IPR002191">
    <property type="entry name" value="Bac_export_3"/>
</dbReference>
<dbReference type="PIRSF" id="PIRSF004669">
    <property type="entry name" value="FliQ"/>
    <property type="match status" value="1"/>
</dbReference>
<gene>
    <name evidence="8" type="ORF">D9V41_05240</name>
</gene>
<dbReference type="Pfam" id="PF01313">
    <property type="entry name" value="Bac_export_3"/>
    <property type="match status" value="1"/>
</dbReference>
<dbReference type="GO" id="GO:0009306">
    <property type="term" value="P:protein secretion"/>
    <property type="evidence" value="ECO:0007669"/>
    <property type="project" value="InterPro"/>
</dbReference>
<accession>A0A3L8PR31</accession>
<sequence>MTDTTVISIATQTMIVALKLSAPILVTSLVIGFAISVVQSMTQIQEFTLAFVPKLLGVGVALLLCGNWMLHTMVNFTVELFEAIPTFLAGGP</sequence>
<keyword evidence="4 7" id="KW-0812">Transmembrane</keyword>
<evidence type="ECO:0000256" key="2">
    <source>
        <dbReference type="ARBA" id="ARBA00006156"/>
    </source>
</evidence>
<dbReference type="AlphaFoldDB" id="A0A3L8PR31"/>